<feature type="region of interest" description="Disordered" evidence="1">
    <location>
        <begin position="39"/>
        <end position="136"/>
    </location>
</feature>
<dbReference type="Proteomes" id="UP000266841">
    <property type="component" value="Unassembled WGS sequence"/>
</dbReference>
<organism evidence="2 3">
    <name type="scientific">Thalassiosira oceanica</name>
    <name type="common">Marine diatom</name>
    <dbReference type="NCBI Taxonomy" id="159749"/>
    <lineage>
        <taxon>Eukaryota</taxon>
        <taxon>Sar</taxon>
        <taxon>Stramenopiles</taxon>
        <taxon>Ochrophyta</taxon>
        <taxon>Bacillariophyta</taxon>
        <taxon>Coscinodiscophyceae</taxon>
        <taxon>Thalassiosirophycidae</taxon>
        <taxon>Thalassiosirales</taxon>
        <taxon>Thalassiosiraceae</taxon>
        <taxon>Thalassiosira</taxon>
    </lineage>
</organism>
<proteinExistence type="predicted"/>
<evidence type="ECO:0000313" key="2">
    <source>
        <dbReference type="EMBL" id="EJK77304.1"/>
    </source>
</evidence>
<feature type="compositionally biased region" description="Gly residues" evidence="1">
    <location>
        <begin position="70"/>
        <end position="80"/>
    </location>
</feature>
<evidence type="ECO:0000313" key="3">
    <source>
        <dbReference type="Proteomes" id="UP000266841"/>
    </source>
</evidence>
<dbReference type="EMBL" id="AGNL01001038">
    <property type="protein sequence ID" value="EJK77304.1"/>
    <property type="molecule type" value="Genomic_DNA"/>
</dbReference>
<keyword evidence="3" id="KW-1185">Reference proteome</keyword>
<name>K0TJI4_THAOC</name>
<protein>
    <submittedName>
        <fullName evidence="2">Uncharacterized protein</fullName>
    </submittedName>
</protein>
<dbReference type="AlphaFoldDB" id="K0TJI4"/>
<feature type="compositionally biased region" description="Basic residues" evidence="1">
    <location>
        <begin position="118"/>
        <end position="129"/>
    </location>
</feature>
<feature type="non-terminal residue" evidence="2">
    <location>
        <position position="136"/>
    </location>
</feature>
<gene>
    <name evidence="2" type="ORF">THAOC_00868</name>
</gene>
<evidence type="ECO:0000256" key="1">
    <source>
        <dbReference type="SAM" id="MobiDB-lite"/>
    </source>
</evidence>
<sequence length="136" mass="14144">MHVQKYGHGDEIGFRANARRIHDRCHSCQDWADWSVDLPVRVDPGDEEGGGDGEGRVGDGGTAASTGPKADGGGLRGAGARGVLAVPRTQSPSSSLPDEDGGATRTGGRGRTTAPPPLRRRRTRRKRGRGTGAPPG</sequence>
<reference evidence="2 3" key="1">
    <citation type="journal article" date="2012" name="Genome Biol.">
        <title>Genome and low-iron response of an oceanic diatom adapted to chronic iron limitation.</title>
        <authorList>
            <person name="Lommer M."/>
            <person name="Specht M."/>
            <person name="Roy A.S."/>
            <person name="Kraemer L."/>
            <person name="Andreson R."/>
            <person name="Gutowska M.A."/>
            <person name="Wolf J."/>
            <person name="Bergner S.V."/>
            <person name="Schilhabel M.B."/>
            <person name="Klostermeier U.C."/>
            <person name="Beiko R.G."/>
            <person name="Rosenstiel P."/>
            <person name="Hippler M."/>
            <person name="Laroche J."/>
        </authorList>
    </citation>
    <scope>NUCLEOTIDE SEQUENCE [LARGE SCALE GENOMIC DNA]</scope>
    <source>
        <strain evidence="2 3">CCMP1005</strain>
    </source>
</reference>
<accession>K0TJI4</accession>
<comment type="caution">
    <text evidence="2">The sequence shown here is derived from an EMBL/GenBank/DDBJ whole genome shotgun (WGS) entry which is preliminary data.</text>
</comment>